<evidence type="ECO:0000313" key="3">
    <source>
        <dbReference type="Proteomes" id="UP000663836"/>
    </source>
</evidence>
<dbReference type="SUPFAM" id="SSF52540">
    <property type="entry name" value="P-loop containing nucleoside triphosphate hydrolases"/>
    <property type="match status" value="1"/>
</dbReference>
<sequence length="181" mass="20453">MAESFPKMEIIEGIPVPDIWDAETFRSALNYKAQPDDIFLVAYPKSGTTWMQVILYTLMNDVSQLDLNDRLTCLAFNAKIYEVMDYESANMAKLKLALILSNLKPSFNDSNPSTALYNAIETSFQFLLRNKLTGLFTDDSNRNRIILSTDGEDVNSIKSSLIQACEQTKQNKFVKIGIQTC</sequence>
<dbReference type="InterPro" id="IPR000863">
    <property type="entry name" value="Sulfotransferase_dom"/>
</dbReference>
<organism evidence="2 3">
    <name type="scientific">Rotaria sordida</name>
    <dbReference type="NCBI Taxonomy" id="392033"/>
    <lineage>
        <taxon>Eukaryota</taxon>
        <taxon>Metazoa</taxon>
        <taxon>Spiralia</taxon>
        <taxon>Gnathifera</taxon>
        <taxon>Rotifera</taxon>
        <taxon>Eurotatoria</taxon>
        <taxon>Bdelloidea</taxon>
        <taxon>Philodinida</taxon>
        <taxon>Philodinidae</taxon>
        <taxon>Rotaria</taxon>
    </lineage>
</organism>
<proteinExistence type="predicted"/>
<dbReference type="Proteomes" id="UP000663836">
    <property type="component" value="Unassembled WGS sequence"/>
</dbReference>
<feature type="domain" description="Sulfotransferase" evidence="1">
    <location>
        <begin position="35"/>
        <end position="77"/>
    </location>
</feature>
<dbReference type="EMBL" id="CAJOBD010003316">
    <property type="protein sequence ID" value="CAF3941256.1"/>
    <property type="molecule type" value="Genomic_DNA"/>
</dbReference>
<accession>A0A819K7T5</accession>
<protein>
    <recommendedName>
        <fullName evidence="1">Sulfotransferase domain-containing protein</fullName>
    </recommendedName>
</protein>
<gene>
    <name evidence="2" type="ORF">JBS370_LOCUS23011</name>
</gene>
<dbReference type="InterPro" id="IPR036465">
    <property type="entry name" value="vWFA_dom_sf"/>
</dbReference>
<dbReference type="InterPro" id="IPR027417">
    <property type="entry name" value="P-loop_NTPase"/>
</dbReference>
<comment type="caution">
    <text evidence="2">The sequence shown here is derived from an EMBL/GenBank/DDBJ whole genome shotgun (WGS) entry which is preliminary data.</text>
</comment>
<evidence type="ECO:0000313" key="2">
    <source>
        <dbReference type="EMBL" id="CAF3941256.1"/>
    </source>
</evidence>
<dbReference type="GO" id="GO:0008146">
    <property type="term" value="F:sulfotransferase activity"/>
    <property type="evidence" value="ECO:0007669"/>
    <property type="project" value="InterPro"/>
</dbReference>
<name>A0A819K7T5_9BILA</name>
<reference evidence="2" key="1">
    <citation type="submission" date="2021-02" db="EMBL/GenBank/DDBJ databases">
        <authorList>
            <person name="Nowell W R."/>
        </authorList>
    </citation>
    <scope>NUCLEOTIDE SEQUENCE</scope>
</reference>
<dbReference type="SUPFAM" id="SSF53300">
    <property type="entry name" value="vWA-like"/>
    <property type="match status" value="1"/>
</dbReference>
<dbReference type="Pfam" id="PF00685">
    <property type="entry name" value="Sulfotransfer_1"/>
    <property type="match status" value="1"/>
</dbReference>
<dbReference type="Gene3D" id="3.40.50.300">
    <property type="entry name" value="P-loop containing nucleotide triphosphate hydrolases"/>
    <property type="match status" value="1"/>
</dbReference>
<evidence type="ECO:0000259" key="1">
    <source>
        <dbReference type="Pfam" id="PF00685"/>
    </source>
</evidence>
<dbReference type="AlphaFoldDB" id="A0A819K7T5"/>